<dbReference type="RefSeq" id="YP_010801448.1">
    <property type="nucleotide sequence ID" value="NC_076964.1"/>
</dbReference>
<dbReference type="SUPFAM" id="SSF56112">
    <property type="entry name" value="Protein kinase-like (PK-like)"/>
    <property type="match status" value="1"/>
</dbReference>
<dbReference type="PROSITE" id="PS00108">
    <property type="entry name" value="PROTEIN_KINASE_ST"/>
    <property type="match status" value="1"/>
</dbReference>
<name>A0A7S9YTH0_9ALPH</name>
<protein>
    <submittedName>
        <fullName evidence="3">Tegument serine/threonine protein kinase</fullName>
    </submittedName>
</protein>
<organism evidence="3 4">
    <name type="scientific">Equid herpesvirus 6</name>
    <dbReference type="NCBI Taxonomy" id="173566"/>
    <lineage>
        <taxon>Viruses</taxon>
        <taxon>Duplodnaviria</taxon>
        <taxon>Heunggongvirae</taxon>
        <taxon>Peploviricota</taxon>
        <taxon>Herviviricetes</taxon>
        <taxon>Herpesvirales</taxon>
        <taxon>Orthoherpesviridae</taxon>
        <taxon>Alphaherpesvirinae</taxon>
        <taxon>Varicellovirus</taxon>
    </lineage>
</organism>
<feature type="compositionally biased region" description="Polar residues" evidence="1">
    <location>
        <begin position="88"/>
        <end position="100"/>
    </location>
</feature>
<sequence length="582" mass="63307">MAQPGRRGSVDAMDVGGCTPSERRIRRGAAISDSARAGRDPRGGSNDPWGHEPGAAHPPAEPESGNGCRRLATPGRRRLGSEARRASGESSPGPNGSRTSMAARCRAAARRLVGRTRGRDAESTHQSGEPGVAGGHAASKRRRTVSLHRNPDHERPHLSRRNARRVTRSGAGPLTQMPPPCATILKPKAVRRVFVPVFTVNPGMHYGRVRLLEAPKFGGAGSYGEVQLYRKTGIAVKTSSSRSCFEHELAVTLLTGECSLRARAAHDIGGIICLLAFSLPSKQMVFPAYDADLNAYGYRLARAHPLSPCVTNSIERAFVGLGRALVYLNTSCGLTHLDVKCGNIFVNHINFVISDCVIGDLSLITLNTNSMAMRAEFEIDAGDDEVRTLRLPRSASQITFSLVVGHGHNQPLAVLADFINNSGLARSSGPLRHDLGLAVDLYALGQALLELLLVGFLSPCLPVPVLRTATYYYYSNQLSADYALDVLAYRCALHPAVFPSTPLTTIYGIPWEQPDDVLERLAEARHREAFKAHVERYRLTHRRLFASVRVPTTLSPLFELAALLCHPNEKARLSIPLLWTHH</sequence>
<dbReference type="Proteomes" id="UP001143705">
    <property type="component" value="Segment"/>
</dbReference>
<keyword evidence="4" id="KW-1185">Reference proteome</keyword>
<dbReference type="EMBL" id="MT012704">
    <property type="protein sequence ID" value="QPI70159.1"/>
    <property type="molecule type" value="Genomic_DNA"/>
</dbReference>
<keyword evidence="3" id="KW-0808">Transferase</keyword>
<feature type="domain" description="Protein kinase" evidence="2">
    <location>
        <begin position="212"/>
        <end position="582"/>
    </location>
</feature>
<dbReference type="InterPro" id="IPR000719">
    <property type="entry name" value="Prot_kinase_dom"/>
</dbReference>
<dbReference type="GeneID" id="80540157"/>
<evidence type="ECO:0000256" key="1">
    <source>
        <dbReference type="SAM" id="MobiDB-lite"/>
    </source>
</evidence>
<dbReference type="GO" id="GO:0004674">
    <property type="term" value="F:protein serine/threonine kinase activity"/>
    <property type="evidence" value="ECO:0007669"/>
    <property type="project" value="UniProtKB-KW"/>
</dbReference>
<feature type="region of interest" description="Disordered" evidence="1">
    <location>
        <begin position="1"/>
        <end position="180"/>
    </location>
</feature>
<dbReference type="GO" id="GO:0005524">
    <property type="term" value="F:ATP binding"/>
    <property type="evidence" value="ECO:0007669"/>
    <property type="project" value="InterPro"/>
</dbReference>
<feature type="compositionally biased region" description="Basic residues" evidence="1">
    <location>
        <begin position="107"/>
        <end position="116"/>
    </location>
</feature>
<feature type="compositionally biased region" description="Basic residues" evidence="1">
    <location>
        <begin position="158"/>
        <end position="167"/>
    </location>
</feature>
<evidence type="ECO:0000313" key="4">
    <source>
        <dbReference type="Proteomes" id="UP001143705"/>
    </source>
</evidence>
<keyword evidence="3" id="KW-0723">Serine/threonine-protein kinase</keyword>
<dbReference type="InterPro" id="IPR011009">
    <property type="entry name" value="Kinase-like_dom_sf"/>
</dbReference>
<dbReference type="Gene3D" id="1.10.510.10">
    <property type="entry name" value="Transferase(Phosphotransferase) domain 1"/>
    <property type="match status" value="1"/>
</dbReference>
<proteinExistence type="predicted"/>
<reference evidence="3" key="1">
    <citation type="journal article" date="2020" name="Emerg. Infect. Dis.">
        <title>Identification of a Novel alpha-herpesvirus Associated with Ulcerative Stomatitis in Donkeys.</title>
        <authorList>
            <person name="Martella V."/>
            <person name="Lanave G."/>
            <person name="Camero M."/>
            <person name="Larocca V."/>
            <person name="Lorusso E."/>
            <person name="Catella C."/>
            <person name="Capozza P."/>
            <person name="Tempesta M."/>
            <person name="Buonavoglia C."/>
        </authorList>
    </citation>
    <scope>NUCLEOTIDE SEQUENCE</scope>
    <source>
        <strain evidence="3">AsHV/Bari/2011/740</strain>
    </source>
</reference>
<evidence type="ECO:0000259" key="2">
    <source>
        <dbReference type="PROSITE" id="PS50011"/>
    </source>
</evidence>
<accession>A0A7S9YTH0</accession>
<keyword evidence="3" id="KW-0418">Kinase</keyword>
<evidence type="ECO:0000313" key="3">
    <source>
        <dbReference type="EMBL" id="QPI70159.1"/>
    </source>
</evidence>
<dbReference type="InterPro" id="IPR008271">
    <property type="entry name" value="Ser/Thr_kinase_AS"/>
</dbReference>
<dbReference type="PROSITE" id="PS50011">
    <property type="entry name" value="PROTEIN_KINASE_DOM"/>
    <property type="match status" value="1"/>
</dbReference>
<dbReference type="KEGG" id="vg:80540157"/>